<evidence type="ECO:0000313" key="1">
    <source>
        <dbReference type="EMBL" id="KAK1322242.1"/>
    </source>
</evidence>
<accession>A0AAV9F8Z9</accession>
<evidence type="ECO:0000313" key="2">
    <source>
        <dbReference type="Proteomes" id="UP001180020"/>
    </source>
</evidence>
<keyword evidence="2" id="KW-1185">Reference proteome</keyword>
<protein>
    <submittedName>
        <fullName evidence="1">Uncharacterized protein</fullName>
    </submittedName>
</protein>
<comment type="caution">
    <text evidence="1">The sequence shown here is derived from an EMBL/GenBank/DDBJ whole genome shotgun (WGS) entry which is preliminary data.</text>
</comment>
<gene>
    <name evidence="1" type="ORF">QJS10_CPA03g01218</name>
</gene>
<dbReference type="Proteomes" id="UP001180020">
    <property type="component" value="Unassembled WGS sequence"/>
</dbReference>
<proteinExistence type="predicted"/>
<dbReference type="PANTHER" id="PTHR36617">
    <property type="entry name" value="PROTEIN, PUTATIVE-RELATED"/>
    <property type="match status" value="1"/>
</dbReference>
<sequence>MPKGIGMQIDRLRRRFLWQGVDTVGRKPALVKWSTLSFPREVWGVYEWTLPGDYSASHNAIQGMFGDGQTLSEVIMWELGDGSSIRFWEDVWCGNESLQVLFPMLFKVASLRMGADKEFWDVDMNVWVLRLHRELRECESHQLIDCCELLHARAVIDGVTIGCFGGMVLI</sequence>
<organism evidence="1 2">
    <name type="scientific">Acorus calamus</name>
    <name type="common">Sweet flag</name>
    <dbReference type="NCBI Taxonomy" id="4465"/>
    <lineage>
        <taxon>Eukaryota</taxon>
        <taxon>Viridiplantae</taxon>
        <taxon>Streptophyta</taxon>
        <taxon>Embryophyta</taxon>
        <taxon>Tracheophyta</taxon>
        <taxon>Spermatophyta</taxon>
        <taxon>Magnoliopsida</taxon>
        <taxon>Liliopsida</taxon>
        <taxon>Acoraceae</taxon>
        <taxon>Acorus</taxon>
    </lineage>
</organism>
<name>A0AAV9F8Z9_ACOCL</name>
<reference evidence="1" key="1">
    <citation type="journal article" date="2023" name="Nat. Commun.">
        <title>Diploid and tetraploid genomes of Acorus and the evolution of monocots.</title>
        <authorList>
            <person name="Ma L."/>
            <person name="Liu K.W."/>
            <person name="Li Z."/>
            <person name="Hsiao Y.Y."/>
            <person name="Qi Y."/>
            <person name="Fu T."/>
            <person name="Tang G.D."/>
            <person name="Zhang D."/>
            <person name="Sun W.H."/>
            <person name="Liu D.K."/>
            <person name="Li Y."/>
            <person name="Chen G.Z."/>
            <person name="Liu X.D."/>
            <person name="Liao X.Y."/>
            <person name="Jiang Y.T."/>
            <person name="Yu X."/>
            <person name="Hao Y."/>
            <person name="Huang J."/>
            <person name="Zhao X.W."/>
            <person name="Ke S."/>
            <person name="Chen Y.Y."/>
            <person name="Wu W.L."/>
            <person name="Hsu J.L."/>
            <person name="Lin Y.F."/>
            <person name="Huang M.D."/>
            <person name="Li C.Y."/>
            <person name="Huang L."/>
            <person name="Wang Z.W."/>
            <person name="Zhao X."/>
            <person name="Zhong W.Y."/>
            <person name="Peng D.H."/>
            <person name="Ahmad S."/>
            <person name="Lan S."/>
            <person name="Zhang J.S."/>
            <person name="Tsai W.C."/>
            <person name="Van de Peer Y."/>
            <person name="Liu Z.J."/>
        </authorList>
    </citation>
    <scope>NUCLEOTIDE SEQUENCE</scope>
    <source>
        <strain evidence="1">CP</strain>
    </source>
</reference>
<dbReference type="PANTHER" id="PTHR36617:SF5">
    <property type="entry name" value="OS05G0421675 PROTEIN"/>
    <property type="match status" value="1"/>
</dbReference>
<dbReference type="AlphaFoldDB" id="A0AAV9F8Z9"/>
<reference evidence="1" key="2">
    <citation type="submission" date="2023-06" db="EMBL/GenBank/DDBJ databases">
        <authorList>
            <person name="Ma L."/>
            <person name="Liu K.-W."/>
            <person name="Li Z."/>
            <person name="Hsiao Y.-Y."/>
            <person name="Qi Y."/>
            <person name="Fu T."/>
            <person name="Tang G."/>
            <person name="Zhang D."/>
            <person name="Sun W.-H."/>
            <person name="Liu D.-K."/>
            <person name="Li Y."/>
            <person name="Chen G.-Z."/>
            <person name="Liu X.-D."/>
            <person name="Liao X.-Y."/>
            <person name="Jiang Y.-T."/>
            <person name="Yu X."/>
            <person name="Hao Y."/>
            <person name="Huang J."/>
            <person name="Zhao X.-W."/>
            <person name="Ke S."/>
            <person name="Chen Y.-Y."/>
            <person name="Wu W.-L."/>
            <person name="Hsu J.-L."/>
            <person name="Lin Y.-F."/>
            <person name="Huang M.-D."/>
            <person name="Li C.-Y."/>
            <person name="Huang L."/>
            <person name="Wang Z.-W."/>
            <person name="Zhao X."/>
            <person name="Zhong W.-Y."/>
            <person name="Peng D.-H."/>
            <person name="Ahmad S."/>
            <person name="Lan S."/>
            <person name="Zhang J.-S."/>
            <person name="Tsai W.-C."/>
            <person name="Van De Peer Y."/>
            <person name="Liu Z.-J."/>
        </authorList>
    </citation>
    <scope>NUCLEOTIDE SEQUENCE</scope>
    <source>
        <strain evidence="1">CP</strain>
        <tissue evidence="1">Leaves</tissue>
    </source>
</reference>
<dbReference type="EMBL" id="JAUJYO010000003">
    <property type="protein sequence ID" value="KAK1322242.1"/>
    <property type="molecule type" value="Genomic_DNA"/>
</dbReference>